<gene>
    <name evidence="3" type="ORF">NKW54_12395</name>
</gene>
<sequence>MTGQNQVEQLDIIVTTRDETADGAASALRNLDAVEARGVSLTDVMSGMGEASGTATKTLAEGAAGAVTSFDDLGTRAAARVSELTKELTHLSGMQDTLRAQSQQALSTGVDASGATKGLAQVDAEISRVAGELEEVQTRLRAAAVSEDAWNGALGERNAILNGLRAALDSQTEAQTKTNAATAAGIAQTQEQGSALSDAARSWKSMDEAAGAASQTVTEGATGALDSLEALGSRGSASITDLTAELSRLSALQESLRDQAQKAVSEGLDTSALREDLAQIDAQIQRTSADLTEEQNRVRQLKAAQDTLSPSQASGSDTAAVSSPAAVSAPSVSAGGQQSQDMQEELAAIKNAAGLTAGEMVDLERAEAAAFTGLQAGADRSATSMLRTARSSSQLARTLLQLASAEDRLDDLRAQADTVPDTQMDSTVKGAILQDAEQRVQALQKQRDALLEAAQANDKLTDSENKSGTPAKLESYQIGQIADEAHKFFDMVLAGGNPLQALFYEAPNAVQIMGGLGPSLQRITGLLYGPAGLAAAAAGAGLALYAMGSYAESEESKLAKLSQQLRATRSDAASMAGTVTSVSKSLGDQPGWTEDTARTAATSIGSTYNFTGTSTDIQSIAGMARDIGAVFGSLEDGLKAVKTAMEDPTAEIETLYKQHLPGVDLALVEQVKNLQAAGRQGEAYALVMGKLTEATKGAYEQSLTPFQEAMERLSKVTSPLVQGIEDLVLALGTKLLNVITSVISALPVAERTNGGLAGTKVLTNPKSGTVGMMQINTDYASKYDVMTAKGNVDEGISRFQNFLKQNNGNLDNALAQYGGWAPGSAGGRKYVSSVYGQDVSKLPTDSEHLIEQEALRFNVSDGHTNILRKLAMQESGGYQYDQKASPAASVDPGKHAVSAAVIDNQRSLTGGAADAAGGYSSSSVTQSRTEIEAYIQKEQKLQQTQVQGSEVWKETSEQITNAKIALANTLSPQEQITQGLKDQDSSLNSQTGYWRSMAEVVAQFGTEARGTGVDQKALSAALQEKQRQLAAAYNDGTVAVERQAQAQQAITSVAGTSAQEIQHATNYQQAYNEAFEDFKPGSDQFEDAVKKRVTALNTLTDAQQKAQQIQANTGLQDNLSLIQAETSSIGMNADARQVMLARMQAEIQMHRQYGDVLPQEAQDYIDLTTQIAQASAEYERQQQVLQDVTGSLSGMADELSSDITQGFVQGTSSGMSFKSMLKGVETQIASLLVKFALINPMLNSIDGGTRTTLSDVTNLLSGSGSSGSSSMGLLGSLSGLSVGQQQAYRNEVTQSAMPSSGWAPTGDVMSLAGVKQASALDNLFSGKAADGSGIFSSLGSAVGTIGSYAGIAGAAVGIGTMIYSAFKGLFAKSHYAYTDVIATNGQLATGDTRVKRSTNDVTAGLVQDISNINDVLGASGITVEDGSFGAVGHYKKGRKTSQTTLEDLLPDVKLNSSDPTLNMALQQLMPTSFDSVSTYTQDIESLKTLADTLDGMKVSVSKFDDASHVTIDHFNGYTGDMATALSTLDGKTLSTDDLQSKFEAIQEFFGTTMPGLMNVTMAGSESLVQQVADLKQKYQDAANTAASYGVDAQNLLDKGNAIAAMMIANENTKLEQSDQSVTARYMAATGDQQGADLLNQQVSSAQAIQSLQEEWRSYLGDNYADNVTYQQQLSNLEKTQAAERLQIQQSYAEKAAEATSQANQSLASTFSSLTEYAKGLGTSDASPLSVADQYKAANDNLQGDYQAALGGNSTALGSVQSDMQTFLSLSKTLNGGGIGYTTDYQQIVTMLQALGNLGTGDLTADAMRKIAEDQTATLAGNQQLLLAAVRQLLSEIRFQNSKAAA</sequence>
<dbReference type="RefSeq" id="WP_253550774.1">
    <property type="nucleotide sequence ID" value="NZ_JAMYZR010000027.1"/>
</dbReference>
<proteinExistence type="predicted"/>
<feature type="region of interest" description="Disordered" evidence="2">
    <location>
        <begin position="179"/>
        <end position="218"/>
    </location>
</feature>
<feature type="compositionally biased region" description="Polar residues" evidence="2">
    <location>
        <begin position="179"/>
        <end position="195"/>
    </location>
</feature>
<reference evidence="3 4" key="1">
    <citation type="submission" date="2022-06" db="EMBL/GenBank/DDBJ databases">
        <title>Acetobacer genomes from food samples.</title>
        <authorList>
            <person name="Sombolestani A."/>
        </authorList>
    </citation>
    <scope>NUCLEOTIDE SEQUENCE [LARGE SCALE GENOMIC DNA]</scope>
    <source>
        <strain evidence="3 4">R-83281</strain>
    </source>
</reference>
<evidence type="ECO:0000313" key="3">
    <source>
        <dbReference type="EMBL" id="MCP1246735.1"/>
    </source>
</evidence>
<comment type="caution">
    <text evidence="3">The sequence shown here is derived from an EMBL/GenBank/DDBJ whole genome shotgun (WGS) entry which is preliminary data.</text>
</comment>
<dbReference type="EMBL" id="JAMYZR010000027">
    <property type="protein sequence ID" value="MCP1246735.1"/>
    <property type="molecule type" value="Genomic_DNA"/>
</dbReference>
<protein>
    <submittedName>
        <fullName evidence="3">Phage tail protein</fullName>
    </submittedName>
</protein>
<organism evidence="3 4">
    <name type="scientific">Acetobacter cerevisiae</name>
    <dbReference type="NCBI Taxonomy" id="178900"/>
    <lineage>
        <taxon>Bacteria</taxon>
        <taxon>Pseudomonadati</taxon>
        <taxon>Pseudomonadota</taxon>
        <taxon>Alphaproteobacteria</taxon>
        <taxon>Acetobacterales</taxon>
        <taxon>Acetobacteraceae</taxon>
        <taxon>Acetobacter</taxon>
    </lineage>
</organism>
<feature type="compositionally biased region" description="Low complexity" evidence="2">
    <location>
        <begin position="319"/>
        <end position="334"/>
    </location>
</feature>
<name>A0ABT1ETM4_9PROT</name>
<evidence type="ECO:0000313" key="4">
    <source>
        <dbReference type="Proteomes" id="UP001523543"/>
    </source>
</evidence>
<feature type="coiled-coil region" evidence="1">
    <location>
        <begin position="395"/>
        <end position="453"/>
    </location>
</feature>
<evidence type="ECO:0000256" key="2">
    <source>
        <dbReference type="SAM" id="MobiDB-lite"/>
    </source>
</evidence>
<dbReference type="Proteomes" id="UP001523543">
    <property type="component" value="Unassembled WGS sequence"/>
</dbReference>
<feature type="compositionally biased region" description="Polar residues" evidence="2">
    <location>
        <begin position="306"/>
        <end position="317"/>
    </location>
</feature>
<keyword evidence="1" id="KW-0175">Coiled coil</keyword>
<evidence type="ECO:0000256" key="1">
    <source>
        <dbReference type="SAM" id="Coils"/>
    </source>
</evidence>
<accession>A0ABT1ETM4</accession>
<feature type="region of interest" description="Disordered" evidence="2">
    <location>
        <begin position="300"/>
        <end position="343"/>
    </location>
</feature>
<keyword evidence="4" id="KW-1185">Reference proteome</keyword>